<keyword evidence="1" id="KW-0812">Transmembrane</keyword>
<sequence>MRLQVYLSCLVNFFTAFSLIFCPSLMTCGWLISVAWCFWIAVTLLIASVISLLMFRLQRPNDRQIEAFFGNDWPSVSICHRGGAAEAPENTTFAFREANKNGSKFVEFDVGLTKDGVPVLLHDDSVDRTTNGTGALKNLTLAEVLKLNAAAKHPLREKFPQASIPTLEEATVECLSLGLNIFFDVKDWSTEMVNAITELFQRHSELYERGMVCSFFPLLPYKVRRQDPAILTALTTCTNLIQFEFGCDMTGPLWKRSLCILGDYLLLWSQSAWLWILCGNAATLLDKKIVTENIVDYWAQRGTKTVVWTVNDKIEKEYFHRCLQCGVITDSVQAS</sequence>
<dbReference type="InterPro" id="IPR017946">
    <property type="entry name" value="PLC-like_Pdiesterase_TIM-brl"/>
</dbReference>
<evidence type="ECO:0000313" key="3">
    <source>
        <dbReference type="Proteomes" id="UP000694845"/>
    </source>
</evidence>
<dbReference type="CDD" id="cd08573">
    <property type="entry name" value="GDPD_GDE1"/>
    <property type="match status" value="1"/>
</dbReference>
<dbReference type="GO" id="GO:0070291">
    <property type="term" value="P:N-acylethanolamine metabolic process"/>
    <property type="evidence" value="ECO:0007669"/>
    <property type="project" value="TreeGrafter"/>
</dbReference>
<dbReference type="Proteomes" id="UP000694845">
    <property type="component" value="Unplaced"/>
</dbReference>
<dbReference type="GO" id="GO:0006644">
    <property type="term" value="P:phospholipid metabolic process"/>
    <property type="evidence" value="ECO:0007669"/>
    <property type="project" value="TreeGrafter"/>
</dbReference>
<name>A0A8B7ZZP3_ACAPL</name>
<keyword evidence="1" id="KW-1133">Transmembrane helix</keyword>
<dbReference type="Pfam" id="PF03009">
    <property type="entry name" value="GDPD"/>
    <property type="match status" value="1"/>
</dbReference>
<dbReference type="GO" id="GO:0006580">
    <property type="term" value="P:ethanolamine metabolic process"/>
    <property type="evidence" value="ECO:0007669"/>
    <property type="project" value="TreeGrafter"/>
</dbReference>
<accession>A0A8B7ZZP3</accession>
<dbReference type="OrthoDB" id="197419at2759"/>
<dbReference type="GeneID" id="110990301"/>
<dbReference type="InterPro" id="IPR030395">
    <property type="entry name" value="GP_PDE_dom"/>
</dbReference>
<dbReference type="SUPFAM" id="SSF51695">
    <property type="entry name" value="PLC-like phosphodiesterases"/>
    <property type="match status" value="1"/>
</dbReference>
<protein>
    <submittedName>
        <fullName evidence="4">Glycerophosphodiester phosphodiesterase 1-like isoform X1</fullName>
    </submittedName>
</protein>
<evidence type="ECO:0000256" key="1">
    <source>
        <dbReference type="SAM" id="Phobius"/>
    </source>
</evidence>
<keyword evidence="3" id="KW-1185">Reference proteome</keyword>
<organism evidence="3 4">
    <name type="scientific">Acanthaster planci</name>
    <name type="common">Crown-of-thorns starfish</name>
    <dbReference type="NCBI Taxonomy" id="133434"/>
    <lineage>
        <taxon>Eukaryota</taxon>
        <taxon>Metazoa</taxon>
        <taxon>Echinodermata</taxon>
        <taxon>Eleutherozoa</taxon>
        <taxon>Asterozoa</taxon>
        <taxon>Asteroidea</taxon>
        <taxon>Valvatacea</taxon>
        <taxon>Valvatida</taxon>
        <taxon>Acanthasteridae</taxon>
        <taxon>Acanthaster</taxon>
    </lineage>
</organism>
<dbReference type="PROSITE" id="PS51704">
    <property type="entry name" value="GP_PDE"/>
    <property type="match status" value="1"/>
</dbReference>
<reference evidence="4" key="1">
    <citation type="submission" date="2025-08" db="UniProtKB">
        <authorList>
            <consortium name="RefSeq"/>
        </authorList>
    </citation>
    <scope>IDENTIFICATION</scope>
</reference>
<dbReference type="AlphaFoldDB" id="A0A8B7ZZP3"/>
<feature type="transmembrane region" description="Helical" evidence="1">
    <location>
        <begin position="5"/>
        <end position="26"/>
    </location>
</feature>
<dbReference type="RefSeq" id="XP_022110904.1">
    <property type="nucleotide sequence ID" value="XM_022255212.1"/>
</dbReference>
<dbReference type="GO" id="GO:0008889">
    <property type="term" value="F:glycerophosphodiester phosphodiesterase activity"/>
    <property type="evidence" value="ECO:0007669"/>
    <property type="project" value="TreeGrafter"/>
</dbReference>
<proteinExistence type="predicted"/>
<feature type="domain" description="GP-PDE" evidence="2">
    <location>
        <begin position="75"/>
        <end position="335"/>
    </location>
</feature>
<gene>
    <name evidence="4" type="primary">LOC110990301</name>
</gene>
<evidence type="ECO:0000313" key="4">
    <source>
        <dbReference type="RefSeq" id="XP_022110904.1"/>
    </source>
</evidence>
<dbReference type="GO" id="GO:0005886">
    <property type="term" value="C:plasma membrane"/>
    <property type="evidence" value="ECO:0007669"/>
    <property type="project" value="TreeGrafter"/>
</dbReference>
<dbReference type="PANTHER" id="PTHR46320:SF1">
    <property type="entry name" value="GLYCEROPHOSPHODIESTER PHOSPHODIESTERASE 1"/>
    <property type="match status" value="1"/>
</dbReference>
<keyword evidence="1" id="KW-0472">Membrane</keyword>
<dbReference type="KEGG" id="aplc:110990301"/>
<evidence type="ECO:0000259" key="2">
    <source>
        <dbReference type="PROSITE" id="PS51704"/>
    </source>
</evidence>
<dbReference type="Gene3D" id="3.20.20.190">
    <property type="entry name" value="Phosphatidylinositol (PI) phosphodiesterase"/>
    <property type="match status" value="1"/>
</dbReference>
<feature type="transmembrane region" description="Helical" evidence="1">
    <location>
        <begin position="32"/>
        <end position="55"/>
    </location>
</feature>
<dbReference type="PANTHER" id="PTHR46320">
    <property type="entry name" value="GLYCEROPHOSPHODIESTER PHOSPHODIESTERASE 1"/>
    <property type="match status" value="1"/>
</dbReference>
<dbReference type="OMA" id="EFNLHIG"/>